<proteinExistence type="predicted"/>
<organism evidence="1 2">
    <name type="scientific">Actinoplanes lutulentus</name>
    <dbReference type="NCBI Taxonomy" id="1287878"/>
    <lineage>
        <taxon>Bacteria</taxon>
        <taxon>Bacillati</taxon>
        <taxon>Actinomycetota</taxon>
        <taxon>Actinomycetes</taxon>
        <taxon>Micromonosporales</taxon>
        <taxon>Micromonosporaceae</taxon>
        <taxon>Actinoplanes</taxon>
    </lineage>
</organism>
<gene>
    <name evidence="1" type="ORF">B0I29_1156</name>
</gene>
<name>A0A327Z7E5_9ACTN</name>
<evidence type="ECO:0000313" key="2">
    <source>
        <dbReference type="Proteomes" id="UP000249341"/>
    </source>
</evidence>
<sequence length="73" mass="8589">MWREVRGLRDVLDDMLECGRRRDARGAEEMVETARDARQNLERVFRTELGYETLQDRKPLGEHDKVKSGSRTP</sequence>
<accession>A0A327Z7E5</accession>
<evidence type="ECO:0000313" key="1">
    <source>
        <dbReference type="EMBL" id="RAK31200.1"/>
    </source>
</evidence>
<dbReference type="Proteomes" id="UP000249341">
    <property type="component" value="Unassembled WGS sequence"/>
</dbReference>
<dbReference type="EMBL" id="QLMJ01000015">
    <property type="protein sequence ID" value="RAK31200.1"/>
    <property type="molecule type" value="Genomic_DNA"/>
</dbReference>
<comment type="caution">
    <text evidence="1">The sequence shown here is derived from an EMBL/GenBank/DDBJ whole genome shotgun (WGS) entry which is preliminary data.</text>
</comment>
<protein>
    <submittedName>
        <fullName evidence="1">Uncharacterized protein</fullName>
    </submittedName>
</protein>
<dbReference type="RefSeq" id="WP_146616902.1">
    <property type="nucleotide sequence ID" value="NZ_JACHWI010000010.1"/>
</dbReference>
<reference evidence="1 2" key="1">
    <citation type="submission" date="2018-06" db="EMBL/GenBank/DDBJ databases">
        <title>Genomic Encyclopedia of Type Strains, Phase III (KMG-III): the genomes of soil and plant-associated and newly described type strains.</title>
        <authorList>
            <person name="Whitman W."/>
        </authorList>
    </citation>
    <scope>NUCLEOTIDE SEQUENCE [LARGE SCALE GENOMIC DNA]</scope>
    <source>
        <strain evidence="1 2">CGMCC 4.7090</strain>
    </source>
</reference>
<dbReference type="OrthoDB" id="9995625at2"/>
<dbReference type="AlphaFoldDB" id="A0A327Z7E5"/>
<keyword evidence="2" id="KW-1185">Reference proteome</keyword>